<dbReference type="PANTHER" id="PTHR30537:SF5">
    <property type="entry name" value="HTH-TYPE TRANSCRIPTIONAL ACTIVATOR TTDR-RELATED"/>
    <property type="match status" value="1"/>
</dbReference>
<dbReference type="SUPFAM" id="SSF53850">
    <property type="entry name" value="Periplasmic binding protein-like II"/>
    <property type="match status" value="1"/>
</dbReference>
<keyword evidence="2" id="KW-0805">Transcription regulation</keyword>
<dbReference type="AlphaFoldDB" id="A7MFP7"/>
<dbReference type="EMBL" id="CP000783">
    <property type="protein sequence ID" value="ABU77512.1"/>
    <property type="molecule type" value="Genomic_DNA"/>
</dbReference>
<dbReference type="CDD" id="cd08422">
    <property type="entry name" value="PBP2_CrgA_like"/>
    <property type="match status" value="1"/>
</dbReference>
<dbReference type="InterPro" id="IPR000847">
    <property type="entry name" value="LysR_HTH_N"/>
</dbReference>
<keyword evidence="7" id="KW-1185">Reference proteome</keyword>
<dbReference type="GO" id="GO:0006351">
    <property type="term" value="P:DNA-templated transcription"/>
    <property type="evidence" value="ECO:0007669"/>
    <property type="project" value="TreeGrafter"/>
</dbReference>
<dbReference type="PRINTS" id="PR00039">
    <property type="entry name" value="HTHLYSR"/>
</dbReference>
<dbReference type="InterPro" id="IPR036388">
    <property type="entry name" value="WH-like_DNA-bd_sf"/>
</dbReference>
<dbReference type="InterPro" id="IPR005119">
    <property type="entry name" value="LysR_subst-bd"/>
</dbReference>
<keyword evidence="3" id="KW-0238">DNA-binding</keyword>
<proteinExistence type="inferred from homology"/>
<evidence type="ECO:0000256" key="4">
    <source>
        <dbReference type="ARBA" id="ARBA00023163"/>
    </source>
</evidence>
<reference evidence="6 7" key="1">
    <citation type="journal article" date="2010" name="PLoS ONE">
        <title>Genome sequence of Cronobacter sakazakii BAA-894 and comparative genomic hybridization analysis with other Cronobacter species.</title>
        <authorList>
            <person name="Kucerova E."/>
            <person name="Clifton S.W."/>
            <person name="Xia X.Q."/>
            <person name="Long F."/>
            <person name="Porwollik S."/>
            <person name="Fulton L."/>
            <person name="Fronick C."/>
            <person name="Minx P."/>
            <person name="Kyung K."/>
            <person name="Warren W."/>
            <person name="Fulton R."/>
            <person name="Feng D."/>
            <person name="Wollam A."/>
            <person name="Shah N."/>
            <person name="Bhonagiri V."/>
            <person name="Nash W.E."/>
            <person name="Hallsworth-Pepin K."/>
            <person name="Wilson R.K."/>
            <person name="McClelland M."/>
            <person name="Forsythe S.J."/>
        </authorList>
    </citation>
    <scope>NUCLEOTIDE SEQUENCE [LARGE SCALE GENOMIC DNA]</scope>
    <source>
        <strain evidence="6 7">ATCC BAA-894</strain>
    </source>
</reference>
<dbReference type="PROSITE" id="PS50931">
    <property type="entry name" value="HTH_LYSR"/>
    <property type="match status" value="1"/>
</dbReference>
<sequence length="333" mass="37628">MIKRLYVWRMTERNKMGIERIDRVELMHTFVRIIESGSLSAAAQQMNTTQATVSRRLKSLEDLLGARLLLRTTHAMKLTDDGERCYQHARSVLASWQALEDEIKNAEGEPVGVLRVRAPHAFGQDQLIAPLTAFLNRYPGLCVDWMLNDKSPDFISDNIDCALHVGPDIDPSVIAVELAEVPRIVVASPELLARHPPVEDIDSLAALPWVALSTFYRREVTLHHIGSGERQAFTVLPRLSSDSLYAIRRTILNGLGVGMISAWAVEEDLREGRLVQLLPQWQAPALPVYLLYPWARYYPARLRRFLELMKAVMPELAGMRQVTATKKTGESRQ</sequence>
<dbReference type="PANTHER" id="PTHR30537">
    <property type="entry name" value="HTH-TYPE TRANSCRIPTIONAL REGULATOR"/>
    <property type="match status" value="1"/>
</dbReference>
<gene>
    <name evidence="6" type="ordered locus">ESA_02263</name>
</gene>
<dbReference type="Pfam" id="PF00126">
    <property type="entry name" value="HTH_1"/>
    <property type="match status" value="1"/>
</dbReference>
<dbReference type="InterPro" id="IPR058163">
    <property type="entry name" value="LysR-type_TF_proteobact-type"/>
</dbReference>
<dbReference type="InterPro" id="IPR036390">
    <property type="entry name" value="WH_DNA-bd_sf"/>
</dbReference>
<dbReference type="Pfam" id="PF03466">
    <property type="entry name" value="LysR_substrate"/>
    <property type="match status" value="1"/>
</dbReference>
<dbReference type="GO" id="GO:0043565">
    <property type="term" value="F:sequence-specific DNA binding"/>
    <property type="evidence" value="ECO:0007669"/>
    <property type="project" value="TreeGrafter"/>
</dbReference>
<dbReference type="KEGG" id="esa:ESA_02263"/>
<dbReference type="Proteomes" id="UP000000260">
    <property type="component" value="Chromosome"/>
</dbReference>
<evidence type="ECO:0000256" key="3">
    <source>
        <dbReference type="ARBA" id="ARBA00023125"/>
    </source>
</evidence>
<dbReference type="Gene3D" id="3.40.190.290">
    <property type="match status" value="1"/>
</dbReference>
<organism evidence="6 7">
    <name type="scientific">Cronobacter sakazakii (strain ATCC BAA-894)</name>
    <name type="common">Enterobacter sakazakii</name>
    <dbReference type="NCBI Taxonomy" id="290339"/>
    <lineage>
        <taxon>Bacteria</taxon>
        <taxon>Pseudomonadati</taxon>
        <taxon>Pseudomonadota</taxon>
        <taxon>Gammaproteobacteria</taxon>
        <taxon>Enterobacterales</taxon>
        <taxon>Enterobacteriaceae</taxon>
        <taxon>Cronobacter</taxon>
    </lineage>
</organism>
<protein>
    <recommendedName>
        <fullName evidence="5">HTH lysR-type domain-containing protein</fullName>
    </recommendedName>
</protein>
<evidence type="ECO:0000259" key="5">
    <source>
        <dbReference type="PROSITE" id="PS50931"/>
    </source>
</evidence>
<feature type="domain" description="HTH lysR-type" evidence="5">
    <location>
        <begin position="22"/>
        <end position="79"/>
    </location>
</feature>
<dbReference type="HOGENOM" id="CLU_039613_16_2_6"/>
<comment type="similarity">
    <text evidence="1">Belongs to the LysR transcriptional regulatory family.</text>
</comment>
<evidence type="ECO:0000256" key="2">
    <source>
        <dbReference type="ARBA" id="ARBA00023015"/>
    </source>
</evidence>
<dbReference type="GO" id="GO:0003700">
    <property type="term" value="F:DNA-binding transcription factor activity"/>
    <property type="evidence" value="ECO:0007669"/>
    <property type="project" value="InterPro"/>
</dbReference>
<evidence type="ECO:0000313" key="6">
    <source>
        <dbReference type="EMBL" id="ABU77512.1"/>
    </source>
</evidence>
<dbReference type="SUPFAM" id="SSF46785">
    <property type="entry name" value="Winged helix' DNA-binding domain"/>
    <property type="match status" value="1"/>
</dbReference>
<keyword evidence="4" id="KW-0804">Transcription</keyword>
<dbReference type="Gene3D" id="1.10.10.10">
    <property type="entry name" value="Winged helix-like DNA-binding domain superfamily/Winged helix DNA-binding domain"/>
    <property type="match status" value="1"/>
</dbReference>
<dbReference type="FunFam" id="1.10.10.10:FF:000001">
    <property type="entry name" value="LysR family transcriptional regulator"/>
    <property type="match status" value="1"/>
</dbReference>
<evidence type="ECO:0000256" key="1">
    <source>
        <dbReference type="ARBA" id="ARBA00009437"/>
    </source>
</evidence>
<accession>A7MFP7</accession>
<evidence type="ECO:0000313" key="7">
    <source>
        <dbReference type="Proteomes" id="UP000000260"/>
    </source>
</evidence>
<name>A7MFP7_CROS8</name>